<dbReference type="Proteomes" id="UP000178086">
    <property type="component" value="Unassembled WGS sequence"/>
</dbReference>
<dbReference type="CDD" id="cd00093">
    <property type="entry name" value="HTH_XRE"/>
    <property type="match status" value="1"/>
</dbReference>
<dbReference type="InterPro" id="IPR010982">
    <property type="entry name" value="Lambda_DNA-bd_dom_sf"/>
</dbReference>
<dbReference type="Pfam" id="PF01381">
    <property type="entry name" value="HTH_3"/>
    <property type="match status" value="1"/>
</dbReference>
<dbReference type="PANTHER" id="PTHR46797">
    <property type="entry name" value="HTH-TYPE TRANSCRIPTIONAL REGULATOR"/>
    <property type="match status" value="1"/>
</dbReference>
<dbReference type="Gene3D" id="1.10.260.40">
    <property type="entry name" value="lambda repressor-like DNA-binding domains"/>
    <property type="match status" value="1"/>
</dbReference>
<protein>
    <recommendedName>
        <fullName evidence="2">HTH cro/C1-type domain-containing protein</fullName>
    </recommendedName>
</protein>
<dbReference type="GO" id="GO:0005829">
    <property type="term" value="C:cytosol"/>
    <property type="evidence" value="ECO:0007669"/>
    <property type="project" value="TreeGrafter"/>
</dbReference>
<sequence>MILIVNTKSLIEIRIRKGLNQTELAARAGITGGFMSQIERGLYRPSPRVAHRIAEVLEVGFDEIFSLADPQNNKDSR</sequence>
<dbReference type="GO" id="GO:0003700">
    <property type="term" value="F:DNA-binding transcription factor activity"/>
    <property type="evidence" value="ECO:0007669"/>
    <property type="project" value="TreeGrafter"/>
</dbReference>
<dbReference type="InterPro" id="IPR001387">
    <property type="entry name" value="Cro/C1-type_HTH"/>
</dbReference>
<dbReference type="AlphaFoldDB" id="A0A1F2ULY1"/>
<feature type="domain" description="HTH cro/C1-type" evidence="2">
    <location>
        <begin position="10"/>
        <end position="64"/>
    </location>
</feature>
<dbReference type="PROSITE" id="PS50943">
    <property type="entry name" value="HTH_CROC1"/>
    <property type="match status" value="1"/>
</dbReference>
<evidence type="ECO:0000313" key="3">
    <source>
        <dbReference type="EMBL" id="OFW33982.1"/>
    </source>
</evidence>
<comment type="caution">
    <text evidence="3">The sequence shown here is derived from an EMBL/GenBank/DDBJ whole genome shotgun (WGS) entry which is preliminary data.</text>
</comment>
<dbReference type="InterPro" id="IPR050807">
    <property type="entry name" value="TransReg_Diox_bact_type"/>
</dbReference>
<dbReference type="EMBL" id="MELI01000055">
    <property type="protein sequence ID" value="OFW33982.1"/>
    <property type="molecule type" value="Genomic_DNA"/>
</dbReference>
<name>A0A1F2ULY1_9ACTN</name>
<dbReference type="SMART" id="SM00530">
    <property type="entry name" value="HTH_XRE"/>
    <property type="match status" value="1"/>
</dbReference>
<dbReference type="SUPFAM" id="SSF47413">
    <property type="entry name" value="lambda repressor-like DNA-binding domains"/>
    <property type="match status" value="1"/>
</dbReference>
<evidence type="ECO:0000256" key="1">
    <source>
        <dbReference type="ARBA" id="ARBA00023125"/>
    </source>
</evidence>
<evidence type="ECO:0000313" key="4">
    <source>
        <dbReference type="Proteomes" id="UP000178086"/>
    </source>
</evidence>
<reference evidence="3 4" key="1">
    <citation type="journal article" date="2016" name="Nat. Commun.">
        <title>Thousands of microbial genomes shed light on interconnected biogeochemical processes in an aquifer system.</title>
        <authorList>
            <person name="Anantharaman K."/>
            <person name="Brown C.T."/>
            <person name="Hug L.A."/>
            <person name="Sharon I."/>
            <person name="Castelle C.J."/>
            <person name="Probst A.J."/>
            <person name="Thomas B.C."/>
            <person name="Singh A."/>
            <person name="Wilkins M.J."/>
            <person name="Karaoz U."/>
            <person name="Brodie E.L."/>
            <person name="Williams K.H."/>
            <person name="Hubbard S.S."/>
            <person name="Banfield J.F."/>
        </authorList>
    </citation>
    <scope>NUCLEOTIDE SEQUENCE [LARGE SCALE GENOMIC DNA]</scope>
</reference>
<proteinExistence type="predicted"/>
<keyword evidence="1" id="KW-0238">DNA-binding</keyword>
<gene>
    <name evidence="3" type="ORF">A2074_06130</name>
</gene>
<evidence type="ECO:0000259" key="2">
    <source>
        <dbReference type="PROSITE" id="PS50943"/>
    </source>
</evidence>
<dbReference type="GO" id="GO:0003677">
    <property type="term" value="F:DNA binding"/>
    <property type="evidence" value="ECO:0007669"/>
    <property type="project" value="UniProtKB-KW"/>
</dbReference>
<dbReference type="PANTHER" id="PTHR46797:SF2">
    <property type="entry name" value="TRANSCRIPTIONAL REGULATOR"/>
    <property type="match status" value="1"/>
</dbReference>
<organism evidence="3 4">
    <name type="scientific">Candidatus Aquicultor primus</name>
    <dbReference type="NCBI Taxonomy" id="1797195"/>
    <lineage>
        <taxon>Bacteria</taxon>
        <taxon>Bacillati</taxon>
        <taxon>Actinomycetota</taxon>
        <taxon>Candidatus Aquicultoria</taxon>
        <taxon>Candidatus Aquicultorales</taxon>
        <taxon>Candidatus Aquicultoraceae</taxon>
        <taxon>Candidatus Aquicultor</taxon>
    </lineage>
</organism>
<accession>A0A1F2ULY1</accession>